<dbReference type="EMBL" id="QGMF01000270">
    <property type="protein sequence ID" value="TVY17297.1"/>
    <property type="molecule type" value="Genomic_DNA"/>
</dbReference>
<protein>
    <submittedName>
        <fullName evidence="2">Uncharacterized protein</fullName>
    </submittedName>
</protein>
<dbReference type="AlphaFoldDB" id="A0A8T9BC07"/>
<accession>A0A8T9BC07</accession>
<evidence type="ECO:0000256" key="1">
    <source>
        <dbReference type="SAM" id="MobiDB-lite"/>
    </source>
</evidence>
<dbReference type="Proteomes" id="UP000469559">
    <property type="component" value="Unassembled WGS sequence"/>
</dbReference>
<reference evidence="2 3" key="1">
    <citation type="submission" date="2018-05" db="EMBL/GenBank/DDBJ databases">
        <title>Whole genome sequencing for identification of molecular markers to develop diagnostic detection tools for the regulated plant pathogen Lachnellula willkommii.</title>
        <authorList>
            <person name="Giroux E."/>
            <person name="Bilodeau G."/>
        </authorList>
    </citation>
    <scope>NUCLEOTIDE SEQUENCE [LARGE SCALE GENOMIC DNA]</scope>
    <source>
        <strain evidence="2 3">CBS 203.66</strain>
    </source>
</reference>
<feature type="compositionally biased region" description="Basic and acidic residues" evidence="1">
    <location>
        <begin position="198"/>
        <end position="211"/>
    </location>
</feature>
<organism evidence="2 3">
    <name type="scientific">Lachnellula arida</name>
    <dbReference type="NCBI Taxonomy" id="1316785"/>
    <lineage>
        <taxon>Eukaryota</taxon>
        <taxon>Fungi</taxon>
        <taxon>Dikarya</taxon>
        <taxon>Ascomycota</taxon>
        <taxon>Pezizomycotina</taxon>
        <taxon>Leotiomycetes</taxon>
        <taxon>Helotiales</taxon>
        <taxon>Lachnaceae</taxon>
        <taxon>Lachnellula</taxon>
    </lineage>
</organism>
<keyword evidence="3" id="KW-1185">Reference proteome</keyword>
<evidence type="ECO:0000313" key="3">
    <source>
        <dbReference type="Proteomes" id="UP000469559"/>
    </source>
</evidence>
<sequence length="245" mass="26386">MAPTMSLEFAVHETILKAVHDCNFRGGVFKSKITRSTSVVQAFNILIGSADITPAEKRVFKDVRKVFITLSKLGREPTFLDVLPAVGCTEKMGEIFEKDAQSQGIYVPGMTMQALNDDGTVKETTVLNSDGSSTTTAGGIHGVPTGAPAHFVKQQEAQTKLFSEAAKKDDFRVMLGNTSLAQKNLDVDGKVPGGVAAPKKDDAKEADKRPSDSAITPVSAKKQKREDDEMDDFTKSFKGLKGAFI</sequence>
<evidence type="ECO:0000313" key="2">
    <source>
        <dbReference type="EMBL" id="TVY17297.1"/>
    </source>
</evidence>
<dbReference type="OrthoDB" id="3559161at2759"/>
<proteinExistence type="predicted"/>
<name>A0A8T9BC07_9HELO</name>
<gene>
    <name evidence="2" type="ORF">LARI1_G005489</name>
</gene>
<comment type="caution">
    <text evidence="2">The sequence shown here is derived from an EMBL/GenBank/DDBJ whole genome shotgun (WGS) entry which is preliminary data.</text>
</comment>
<feature type="region of interest" description="Disordered" evidence="1">
    <location>
        <begin position="184"/>
        <end position="231"/>
    </location>
</feature>